<feature type="transmembrane region" description="Helical" evidence="8">
    <location>
        <begin position="74"/>
        <end position="97"/>
    </location>
</feature>
<feature type="transmembrane region" description="Helical" evidence="8">
    <location>
        <begin position="280"/>
        <end position="299"/>
    </location>
</feature>
<gene>
    <name evidence="10" type="ORF">FGF68_04260</name>
</gene>
<keyword evidence="4 8" id="KW-0812">Transmembrane</keyword>
<evidence type="ECO:0000256" key="2">
    <source>
        <dbReference type="ARBA" id="ARBA00022475"/>
    </source>
</evidence>
<evidence type="ECO:0000256" key="4">
    <source>
        <dbReference type="ARBA" id="ARBA00022692"/>
    </source>
</evidence>
<dbReference type="GO" id="GO:0009103">
    <property type="term" value="P:lipopolysaccharide biosynthetic process"/>
    <property type="evidence" value="ECO:0007669"/>
    <property type="project" value="TreeGrafter"/>
</dbReference>
<keyword evidence="6 8" id="KW-0472">Membrane</keyword>
<dbReference type="Proteomes" id="UP000309544">
    <property type="component" value="Unassembled WGS sequence"/>
</dbReference>
<dbReference type="GO" id="GO:0044038">
    <property type="term" value="P:cell wall macromolecule biosynthetic process"/>
    <property type="evidence" value="ECO:0007669"/>
    <property type="project" value="TreeGrafter"/>
</dbReference>
<evidence type="ECO:0000256" key="8">
    <source>
        <dbReference type="SAM" id="Phobius"/>
    </source>
</evidence>
<dbReference type="CDD" id="cd06853">
    <property type="entry name" value="GT_WecA_like"/>
    <property type="match status" value="1"/>
</dbReference>
<feature type="transmembrane region" description="Helical" evidence="8">
    <location>
        <begin position="256"/>
        <end position="273"/>
    </location>
</feature>
<feature type="binding site" evidence="7">
    <location>
        <position position="284"/>
    </location>
    <ligand>
        <name>Mg(2+)</name>
        <dbReference type="ChEBI" id="CHEBI:18420"/>
    </ligand>
</feature>
<comment type="caution">
    <text evidence="10">The sequence shown here is derived from an EMBL/GenBank/DDBJ whole genome shotgun (WGS) entry which is preliminary data.</text>
</comment>
<keyword evidence="7" id="KW-0479">Metal-binding</keyword>
<feature type="transmembrane region" description="Helical" evidence="8">
    <location>
        <begin position="388"/>
        <end position="407"/>
    </location>
</feature>
<comment type="cofactor">
    <cofactor evidence="7">
        <name>Mg(2+)</name>
        <dbReference type="ChEBI" id="CHEBI:18420"/>
    </cofactor>
</comment>
<dbReference type="InterPro" id="IPR018480">
    <property type="entry name" value="PNAcMuramoyl-5peptid_Trfase_CS"/>
</dbReference>
<dbReference type="GO" id="GO:0071555">
    <property type="term" value="P:cell wall organization"/>
    <property type="evidence" value="ECO:0007669"/>
    <property type="project" value="TreeGrafter"/>
</dbReference>
<dbReference type="EMBL" id="VDCI01000002">
    <property type="protein sequence ID" value="TNJ37426.1"/>
    <property type="molecule type" value="Genomic_DNA"/>
</dbReference>
<feature type="transmembrane region" description="Helical" evidence="8">
    <location>
        <begin position="361"/>
        <end position="382"/>
    </location>
</feature>
<reference evidence="10 11" key="1">
    <citation type="submission" date="2019-05" db="EMBL/GenBank/DDBJ databases">
        <title>Draft Whole-Genome sequence of the green sulfur bacterium Prosthecochloris vibrioformis DSM 260.</title>
        <authorList>
            <person name="Meyer T.E."/>
            <person name="Kyndt J.A."/>
        </authorList>
    </citation>
    <scope>NUCLEOTIDE SEQUENCE [LARGE SCALE GENOMIC DNA]</scope>
    <source>
        <strain evidence="10 11">DSM 260</strain>
    </source>
</reference>
<feature type="transmembrane region" description="Helical" evidence="8">
    <location>
        <begin position="33"/>
        <end position="54"/>
    </location>
</feature>
<feature type="transmembrane region" description="Helical" evidence="8">
    <location>
        <begin position="172"/>
        <end position="190"/>
    </location>
</feature>
<feature type="transmembrane region" description="Helical" evidence="8">
    <location>
        <begin position="117"/>
        <end position="138"/>
    </location>
</feature>
<keyword evidence="3 10" id="KW-0808">Transferase</keyword>
<dbReference type="PROSITE" id="PS01348">
    <property type="entry name" value="MRAY_2"/>
    <property type="match status" value="1"/>
</dbReference>
<feature type="transmembrane region" description="Helical" evidence="8">
    <location>
        <begin position="232"/>
        <end position="250"/>
    </location>
</feature>
<evidence type="ECO:0000256" key="3">
    <source>
        <dbReference type="ARBA" id="ARBA00022679"/>
    </source>
</evidence>
<dbReference type="AlphaFoldDB" id="A0A5C4S1R2"/>
<feature type="binding site" evidence="7">
    <location>
        <position position="224"/>
    </location>
    <ligand>
        <name>Mg(2+)</name>
        <dbReference type="ChEBI" id="CHEBI:18420"/>
    </ligand>
</feature>
<dbReference type="SUPFAM" id="SSF53448">
    <property type="entry name" value="Nucleotide-diphospho-sugar transferases"/>
    <property type="match status" value="1"/>
</dbReference>
<dbReference type="PANTHER" id="PTHR22926">
    <property type="entry name" value="PHOSPHO-N-ACETYLMURAMOYL-PENTAPEPTIDE-TRANSFERASE"/>
    <property type="match status" value="1"/>
</dbReference>
<dbReference type="Pfam" id="PF00953">
    <property type="entry name" value="Glycos_transf_4"/>
    <property type="match status" value="1"/>
</dbReference>
<evidence type="ECO:0000313" key="11">
    <source>
        <dbReference type="Proteomes" id="UP000309544"/>
    </source>
</evidence>
<proteinExistence type="predicted"/>
<comment type="subcellular location">
    <subcellularLocation>
        <location evidence="1">Cell membrane</location>
        <topology evidence="1">Multi-pass membrane protein</topology>
    </subcellularLocation>
</comment>
<name>A0A5C4S1R2_PROVB</name>
<dbReference type="GO" id="GO:0016780">
    <property type="term" value="F:phosphotransferase activity, for other substituted phosphate groups"/>
    <property type="evidence" value="ECO:0007669"/>
    <property type="project" value="InterPro"/>
</dbReference>
<organism evidence="10 11">
    <name type="scientific">Prosthecochloris vibrioformis</name>
    <name type="common">Chlorobium vibrioforme</name>
    <dbReference type="NCBI Taxonomy" id="1098"/>
    <lineage>
        <taxon>Bacteria</taxon>
        <taxon>Pseudomonadati</taxon>
        <taxon>Chlorobiota</taxon>
        <taxon>Chlorobiia</taxon>
        <taxon>Chlorobiales</taxon>
        <taxon>Chlorobiaceae</taxon>
        <taxon>Prosthecochloris</taxon>
    </lineage>
</organism>
<keyword evidence="11" id="KW-1185">Reference proteome</keyword>
<evidence type="ECO:0000256" key="1">
    <source>
        <dbReference type="ARBA" id="ARBA00004651"/>
    </source>
</evidence>
<feature type="domain" description="Nucleotidyl transferase" evidence="9">
    <location>
        <begin position="2"/>
        <end position="62"/>
    </location>
</feature>
<dbReference type="InterPro" id="IPR000715">
    <property type="entry name" value="Glycosyl_transferase_4"/>
</dbReference>
<evidence type="ECO:0000256" key="5">
    <source>
        <dbReference type="ARBA" id="ARBA00022989"/>
    </source>
</evidence>
<feature type="transmembrane region" description="Helical" evidence="8">
    <location>
        <begin position="196"/>
        <end position="220"/>
    </location>
</feature>
<dbReference type="Pfam" id="PF00483">
    <property type="entry name" value="NTP_transferase"/>
    <property type="match status" value="1"/>
</dbReference>
<evidence type="ECO:0000256" key="7">
    <source>
        <dbReference type="PIRSR" id="PIRSR600715-1"/>
    </source>
</evidence>
<feature type="transmembrane region" description="Helical" evidence="8">
    <location>
        <begin position="311"/>
        <end position="330"/>
    </location>
</feature>
<accession>A0A5C4S1R2</accession>
<protein>
    <submittedName>
        <fullName evidence="10">Undecaprenyl/decaprenyl-phosphate alpha-N-acetylglucosaminyl 1-phosphate transferase</fullName>
    </submittedName>
</protein>
<feature type="transmembrane region" description="Helical" evidence="8">
    <location>
        <begin position="144"/>
        <end position="160"/>
    </location>
</feature>
<evidence type="ECO:0000259" key="9">
    <source>
        <dbReference type="Pfam" id="PF00483"/>
    </source>
</evidence>
<evidence type="ECO:0000313" key="10">
    <source>
        <dbReference type="EMBL" id="TNJ37426.1"/>
    </source>
</evidence>
<dbReference type="InterPro" id="IPR029044">
    <property type="entry name" value="Nucleotide-diphossugar_trans"/>
</dbReference>
<keyword evidence="2" id="KW-1003">Cell membrane</keyword>
<dbReference type="PANTHER" id="PTHR22926:SF3">
    <property type="entry name" value="UNDECAPRENYL-PHOSPHATE ALPHA-N-ACETYLGLUCOSAMINYL 1-PHOSPHATE TRANSFERASE"/>
    <property type="match status" value="1"/>
</dbReference>
<dbReference type="Gene3D" id="3.90.550.10">
    <property type="entry name" value="Spore Coat Polysaccharide Biosynthesis Protein SpsA, Chain A"/>
    <property type="match status" value="1"/>
</dbReference>
<keyword evidence="5 8" id="KW-1133">Transmembrane helix</keyword>
<dbReference type="GO" id="GO:0005886">
    <property type="term" value="C:plasma membrane"/>
    <property type="evidence" value="ECO:0007669"/>
    <property type="project" value="UniProtKB-SubCell"/>
</dbReference>
<dbReference type="RefSeq" id="WP_139626347.1">
    <property type="nucleotide sequence ID" value="NZ_VDCI01000002.1"/>
</dbReference>
<evidence type="ECO:0000256" key="6">
    <source>
        <dbReference type="ARBA" id="ARBA00023136"/>
    </source>
</evidence>
<dbReference type="InterPro" id="IPR005835">
    <property type="entry name" value="NTP_transferase_dom"/>
</dbReference>
<sequence>MKGIILAGGSGTRLYPATRAVSKQLLPIYDKPMIYYPLSTLMLAGIRDILLITTLEDPNLFATSDPQQAAIVPFGQYLGIYLLALTVAYGAILLLTVHAEKLGFIDHPDGIRKIHTVAKPLVGGIGVITAVEISMFVFVPVLQYLGLIIAMLMVGTVGALDDRHDLHFKVRFIVQIAATVAIMTLGGTVLHSFGNLLGFGVISTGFLAYVITIFCVLGVINAVNMIDGLDGLAGGTSLVAFSAFGMLAWLNGQLELMLISVAFVGALAAFLRFNWFPSKLFMGDAGSMTLGFVLAFFAIEVSQKAGSVVSPVAALLILALPITDTITVMIKRVLKGQSPFHPDKTHLHHILKAMGVNHHKVVIVMIAATVVSSAIAVVGTLLQLPDYAFFSIYLACFTTYFVASYRIKGIYRRLIWLRQQRVFNVELGEVLR</sequence>
<dbReference type="GO" id="GO:0046872">
    <property type="term" value="F:metal ion binding"/>
    <property type="evidence" value="ECO:0007669"/>
    <property type="project" value="UniProtKB-KW"/>
</dbReference>
<keyword evidence="7" id="KW-0460">Magnesium</keyword>